<evidence type="ECO:0000313" key="3">
    <source>
        <dbReference type="Proteomes" id="UP001241603"/>
    </source>
</evidence>
<sequence>MKGIHLHPSGIRIRIEGPWPFITRRSYRLAGRPIVWLARAHRKGLGVQAHALESAKPPFWQSARYNWSVGAIFAVGSFLFMLGSLMSLMPSGPWQPSALMTNSVFFLGSIPFTTAGYLQHFQAANAGDFTIEPHPLQPRRVSLIGWDPSSPGWLSTFTQFLGTIAFNFNTFDSIMAPAAWDIQDALIWMPDMIGSMLFLVSGYLAYIESGHRYWSWRPRELTWQIAFVNLIGCIAFMTAAILAYVPNGPEAQWIATVSIAHLFVGALCFFIGALLTMRESKAT</sequence>
<reference evidence="2 3" key="1">
    <citation type="submission" date="2023-07" db="EMBL/GenBank/DDBJ databases">
        <title>Genomic Encyclopedia of Type Strains, Phase IV (KMG-IV): sequencing the most valuable type-strain genomes for metagenomic binning, comparative biology and taxonomic classification.</title>
        <authorList>
            <person name="Goeker M."/>
        </authorList>
    </citation>
    <scope>NUCLEOTIDE SEQUENCE [LARGE SCALE GENOMIC DNA]</scope>
    <source>
        <strain evidence="2 3">B6-8</strain>
    </source>
</reference>
<name>A0ABU0H7N4_9HYPH</name>
<dbReference type="RefSeq" id="WP_266349214.1">
    <property type="nucleotide sequence ID" value="NZ_JAPKNG010000003.1"/>
</dbReference>
<evidence type="ECO:0000256" key="1">
    <source>
        <dbReference type="SAM" id="Phobius"/>
    </source>
</evidence>
<dbReference type="EMBL" id="JAUSVO010000003">
    <property type="protein sequence ID" value="MDQ0438322.1"/>
    <property type="molecule type" value="Genomic_DNA"/>
</dbReference>
<feature type="transmembrane region" description="Helical" evidence="1">
    <location>
        <begin position="65"/>
        <end position="86"/>
    </location>
</feature>
<evidence type="ECO:0000313" key="2">
    <source>
        <dbReference type="EMBL" id="MDQ0438322.1"/>
    </source>
</evidence>
<dbReference type="Proteomes" id="UP001241603">
    <property type="component" value="Unassembled WGS sequence"/>
</dbReference>
<keyword evidence="1" id="KW-0812">Transmembrane</keyword>
<comment type="caution">
    <text evidence="2">The sequence shown here is derived from an EMBL/GenBank/DDBJ whole genome shotgun (WGS) entry which is preliminary data.</text>
</comment>
<keyword evidence="3" id="KW-1185">Reference proteome</keyword>
<evidence type="ECO:0008006" key="4">
    <source>
        <dbReference type="Google" id="ProtNLM"/>
    </source>
</evidence>
<gene>
    <name evidence="2" type="ORF">QO014_002714</name>
</gene>
<keyword evidence="1" id="KW-0472">Membrane</keyword>
<feature type="transmembrane region" description="Helical" evidence="1">
    <location>
        <begin position="251"/>
        <end position="275"/>
    </location>
</feature>
<feature type="transmembrane region" description="Helical" evidence="1">
    <location>
        <begin position="226"/>
        <end position="245"/>
    </location>
</feature>
<proteinExistence type="predicted"/>
<keyword evidence="1" id="KW-1133">Transmembrane helix</keyword>
<organism evidence="2 3">
    <name type="scientific">Kaistia dalseonensis</name>
    <dbReference type="NCBI Taxonomy" id="410840"/>
    <lineage>
        <taxon>Bacteria</taxon>
        <taxon>Pseudomonadati</taxon>
        <taxon>Pseudomonadota</taxon>
        <taxon>Alphaproteobacteria</taxon>
        <taxon>Hyphomicrobiales</taxon>
        <taxon>Kaistiaceae</taxon>
        <taxon>Kaistia</taxon>
    </lineage>
</organism>
<protein>
    <recommendedName>
        <fullName evidence="4">YrhK domain-containing protein</fullName>
    </recommendedName>
</protein>
<accession>A0ABU0H7N4</accession>
<feature type="transmembrane region" description="Helical" evidence="1">
    <location>
        <begin position="98"/>
        <end position="118"/>
    </location>
</feature>
<feature type="transmembrane region" description="Helical" evidence="1">
    <location>
        <begin position="185"/>
        <end position="206"/>
    </location>
</feature>